<feature type="region of interest" description="Disordered" evidence="2">
    <location>
        <begin position="51"/>
        <end position="86"/>
    </location>
</feature>
<proteinExistence type="predicted"/>
<evidence type="ECO:0000313" key="4">
    <source>
        <dbReference type="EMBL" id="KAF2969839.1"/>
    </source>
</evidence>
<evidence type="ECO:0000256" key="1">
    <source>
        <dbReference type="ARBA" id="ARBA00022801"/>
    </source>
</evidence>
<evidence type="ECO:0000256" key="2">
    <source>
        <dbReference type="SAM" id="MobiDB-lite"/>
    </source>
</evidence>
<protein>
    <recommendedName>
        <fullName evidence="3">UFSP1/2/DUB catalytic domain-containing protein</fullName>
    </recommendedName>
</protein>
<dbReference type="EMBL" id="WUBL01000031">
    <property type="protein sequence ID" value="KAF2969839.1"/>
    <property type="molecule type" value="Genomic_DNA"/>
</dbReference>
<accession>A0A7C8J378</accession>
<keyword evidence="5" id="KW-1185">Reference proteome</keyword>
<gene>
    <name evidence="4" type="ORF">GQX73_g3741</name>
</gene>
<evidence type="ECO:0000313" key="5">
    <source>
        <dbReference type="Proteomes" id="UP000481858"/>
    </source>
</evidence>
<dbReference type="InParanoid" id="A0A7C8J378"/>
<dbReference type="Pfam" id="PF07910">
    <property type="entry name" value="Peptidase_C78"/>
    <property type="match status" value="1"/>
</dbReference>
<feature type="region of interest" description="Disordered" evidence="2">
    <location>
        <begin position="139"/>
        <end position="172"/>
    </location>
</feature>
<keyword evidence="1" id="KW-0378">Hydrolase</keyword>
<feature type="compositionally biased region" description="Basic and acidic residues" evidence="2">
    <location>
        <begin position="152"/>
        <end position="166"/>
    </location>
</feature>
<sequence>MASQQNMMTCPLCGYKTDAEYAILLFNNSFVWLSIYRITPLTLSKHMEESHAEGKSPFVADTDPDPDTSRGKQNQPAERAASGDEDAGLFVECPVEGCLEQISLAELEDHIDLHAMEENEESASDGAAATVDVAPVAGHKREYQSPYSSPEDAARSNRGYERERARSPANHEGAVDAWKRIFGRRPVRKMVEWEGKSTDGKTLKKRLGVSELGKHAYEHQMPDSLVALLRKRKYTSAEGLSMSLQLATHQHTAQAHGPYYKPTYSRMSIGIIQVLARLLEQTSSTEYAYLCHPAVQHISKLRGEGGFCGYRNIQMLSSYIVGARVEGAEVLGSKIPSIFRIQDYIENAWDMGINASGRVETGGAQAMFISLKIPCEAEGFKSPKDGVAEAALFAAVQKYFESGSFDPRDKVRCTELPPIYFQHRGHSLTIVGLEKRASGSLKLLVFDPMFHDPEGVIRLAGRAGSTREDRHRIRHLMHRNPDGALRLYRRGNNYLKKYHEFELLRLKTTPA</sequence>
<dbReference type="AlphaFoldDB" id="A0A7C8J378"/>
<dbReference type="Gene3D" id="3.90.70.130">
    <property type="match status" value="1"/>
</dbReference>
<name>A0A7C8J378_9PEZI</name>
<comment type="caution">
    <text evidence="4">The sequence shown here is derived from an EMBL/GenBank/DDBJ whole genome shotgun (WGS) entry which is preliminary data.</text>
</comment>
<dbReference type="InterPro" id="IPR012462">
    <property type="entry name" value="UFSP1/2_DUB_cat"/>
</dbReference>
<dbReference type="OrthoDB" id="288987at2759"/>
<feature type="domain" description="UFSP1/2/DUB catalytic" evidence="3">
    <location>
        <begin position="285"/>
        <end position="504"/>
    </location>
</feature>
<dbReference type="GO" id="GO:0016787">
    <property type="term" value="F:hydrolase activity"/>
    <property type="evidence" value="ECO:0007669"/>
    <property type="project" value="UniProtKB-KW"/>
</dbReference>
<organism evidence="4 5">
    <name type="scientific">Xylaria multiplex</name>
    <dbReference type="NCBI Taxonomy" id="323545"/>
    <lineage>
        <taxon>Eukaryota</taxon>
        <taxon>Fungi</taxon>
        <taxon>Dikarya</taxon>
        <taxon>Ascomycota</taxon>
        <taxon>Pezizomycotina</taxon>
        <taxon>Sordariomycetes</taxon>
        <taxon>Xylariomycetidae</taxon>
        <taxon>Xylariales</taxon>
        <taxon>Xylariaceae</taxon>
        <taxon>Xylaria</taxon>
    </lineage>
</organism>
<dbReference type="Proteomes" id="UP000481858">
    <property type="component" value="Unassembled WGS sequence"/>
</dbReference>
<reference evidence="4 5" key="1">
    <citation type="submission" date="2019-12" db="EMBL/GenBank/DDBJ databases">
        <title>Draft genome sequence of the ascomycete Xylaria multiplex DSM 110363.</title>
        <authorList>
            <person name="Buettner E."/>
            <person name="Kellner H."/>
        </authorList>
    </citation>
    <scope>NUCLEOTIDE SEQUENCE [LARGE SCALE GENOMIC DNA]</scope>
    <source>
        <strain evidence="4 5">DSM 110363</strain>
    </source>
</reference>
<evidence type="ECO:0000259" key="3">
    <source>
        <dbReference type="Pfam" id="PF07910"/>
    </source>
</evidence>